<keyword evidence="7" id="KW-0457">Lysine biosynthesis</keyword>
<evidence type="ECO:0000259" key="9">
    <source>
        <dbReference type="Pfam" id="PF05173"/>
    </source>
</evidence>
<reference evidence="10" key="1">
    <citation type="submission" date="2014-04" db="EMBL/GenBank/DDBJ databases">
        <title>Paulomycin gene cluster.</title>
        <authorList>
            <person name="Li J."/>
            <person name="Xie Z."/>
            <person name="Ai G."/>
            <person name="Chen Y."/>
        </authorList>
    </citation>
    <scope>NUCLEOTIDE SEQUENCE</scope>
    <source>
        <strain evidence="10">NRRL8115</strain>
    </source>
</reference>
<evidence type="ECO:0000256" key="4">
    <source>
        <dbReference type="ARBA" id="ARBA00022915"/>
    </source>
</evidence>
<name>A0A075EZI3_9ACTN</name>
<dbReference type="Pfam" id="PF01113">
    <property type="entry name" value="DapB_N"/>
    <property type="match status" value="1"/>
</dbReference>
<sequence length="250" mass="26276">MPEPVIGVVGTGRLGRAVGELATAEGRAVRHYDPRDPGGWPALPAPDVLVDCSAPALVHPVTRFCRDRGIPLVSCVSGLSEGERERVRGLADTTAVVLAHNLSLGNYLQTRALRYVADVLATMERAGVRGSIPEAAVLERHPVTKAHRPSATAEALAREWSRRTGVHATDVASLRSGPAVSDHEVRLVWAEQALTLTHEVVSLDAAAAGAVGVADWAAVAPPGAYTVHEVFDAMVAAMAESAHEPVGRPL</sequence>
<dbReference type="InterPro" id="IPR000846">
    <property type="entry name" value="DapB_N"/>
</dbReference>
<evidence type="ECO:0000256" key="1">
    <source>
        <dbReference type="ARBA" id="ARBA00006642"/>
    </source>
</evidence>
<dbReference type="InterPro" id="IPR036291">
    <property type="entry name" value="NAD(P)-bd_dom_sf"/>
</dbReference>
<evidence type="ECO:0000256" key="3">
    <source>
        <dbReference type="ARBA" id="ARBA00022857"/>
    </source>
</evidence>
<dbReference type="GO" id="GO:0008839">
    <property type="term" value="F:4-hydroxy-tetrahydrodipicolinate reductase"/>
    <property type="evidence" value="ECO:0007669"/>
    <property type="project" value="InterPro"/>
</dbReference>
<proteinExistence type="inferred from homology"/>
<evidence type="ECO:0000256" key="6">
    <source>
        <dbReference type="ARBA" id="ARBA00023027"/>
    </source>
</evidence>
<dbReference type="InterPro" id="IPR023940">
    <property type="entry name" value="DHDPR_bac"/>
</dbReference>
<protein>
    <submittedName>
        <fullName evidence="10">Pau36</fullName>
    </submittedName>
</protein>
<organism evidence="10">
    <name type="scientific">Streptomyces paulus</name>
    <dbReference type="NCBI Taxonomy" id="285551"/>
    <lineage>
        <taxon>Bacteria</taxon>
        <taxon>Bacillati</taxon>
        <taxon>Actinomycetota</taxon>
        <taxon>Actinomycetes</taxon>
        <taxon>Kitasatosporales</taxon>
        <taxon>Streptomycetaceae</taxon>
        <taxon>Streptomyces</taxon>
    </lineage>
</organism>
<dbReference type="PIRSF" id="PIRSF000161">
    <property type="entry name" value="DHPR"/>
    <property type="match status" value="1"/>
</dbReference>
<accession>A0A075EZI3</accession>
<dbReference type="SUPFAM" id="SSF51735">
    <property type="entry name" value="NAD(P)-binding Rossmann-fold domains"/>
    <property type="match status" value="1"/>
</dbReference>
<feature type="domain" description="Dihydrodipicolinate reductase N-terminal" evidence="8">
    <location>
        <begin position="45"/>
        <end position="101"/>
    </location>
</feature>
<evidence type="ECO:0000256" key="5">
    <source>
        <dbReference type="ARBA" id="ARBA00023002"/>
    </source>
</evidence>
<dbReference type="PROSITE" id="PS00065">
    <property type="entry name" value="D_2_HYDROXYACID_DH_1"/>
    <property type="match status" value="1"/>
</dbReference>
<dbReference type="AlphaFoldDB" id="A0A075EZI3"/>
<dbReference type="Gene3D" id="3.40.50.720">
    <property type="entry name" value="NAD(P)-binding Rossmann-like Domain"/>
    <property type="match status" value="1"/>
</dbReference>
<keyword evidence="5" id="KW-0560">Oxidoreductase</keyword>
<evidence type="ECO:0000259" key="8">
    <source>
        <dbReference type="Pfam" id="PF01113"/>
    </source>
</evidence>
<dbReference type="Gene3D" id="3.30.360.10">
    <property type="entry name" value="Dihydrodipicolinate Reductase, domain 2"/>
    <property type="match status" value="1"/>
</dbReference>
<evidence type="ECO:0000256" key="2">
    <source>
        <dbReference type="ARBA" id="ARBA00022605"/>
    </source>
</evidence>
<keyword evidence="4" id="KW-0220">Diaminopimelate biosynthesis</keyword>
<keyword evidence="3" id="KW-0521">NADP</keyword>
<dbReference type="SUPFAM" id="SSF55347">
    <property type="entry name" value="Glyceraldehyde-3-phosphate dehydrogenase-like, C-terminal domain"/>
    <property type="match status" value="1"/>
</dbReference>
<dbReference type="Pfam" id="PF05173">
    <property type="entry name" value="DapB_C"/>
    <property type="match status" value="1"/>
</dbReference>
<dbReference type="GO" id="GO:0019877">
    <property type="term" value="P:diaminopimelate biosynthetic process"/>
    <property type="evidence" value="ECO:0007669"/>
    <property type="project" value="UniProtKB-KW"/>
</dbReference>
<dbReference type="InterPro" id="IPR029752">
    <property type="entry name" value="D-isomer_DH_CS1"/>
</dbReference>
<keyword evidence="2" id="KW-0028">Amino-acid biosynthesis</keyword>
<evidence type="ECO:0000256" key="7">
    <source>
        <dbReference type="ARBA" id="ARBA00023154"/>
    </source>
</evidence>
<dbReference type="GO" id="GO:0009089">
    <property type="term" value="P:lysine biosynthetic process via diaminopimelate"/>
    <property type="evidence" value="ECO:0007669"/>
    <property type="project" value="InterPro"/>
</dbReference>
<comment type="similarity">
    <text evidence="1">Belongs to the DapB family.</text>
</comment>
<keyword evidence="6" id="KW-0520">NAD</keyword>
<feature type="domain" description="Dihydrodipicolinate reductase C-terminal" evidence="9">
    <location>
        <begin position="133"/>
        <end position="230"/>
    </location>
</feature>
<dbReference type="InterPro" id="IPR022663">
    <property type="entry name" value="DapB_C"/>
</dbReference>
<evidence type="ECO:0000313" key="10">
    <source>
        <dbReference type="EMBL" id="AIE54203.1"/>
    </source>
</evidence>
<dbReference type="EMBL" id="KJ721164">
    <property type="protein sequence ID" value="AIE54203.1"/>
    <property type="molecule type" value="Genomic_DNA"/>
</dbReference>